<comment type="subcellular location">
    <subcellularLocation>
        <location evidence="2">Cytoplasm</location>
    </subcellularLocation>
    <subcellularLocation>
        <location evidence="1">Membrane</location>
        <topology evidence="1">Multi-pass membrane protein</topology>
    </subcellularLocation>
</comment>
<evidence type="ECO:0000313" key="10">
    <source>
        <dbReference type="EMBL" id="KAF6028340.1"/>
    </source>
</evidence>
<keyword evidence="11" id="KW-1185">Reference proteome</keyword>
<evidence type="ECO:0000256" key="7">
    <source>
        <dbReference type="ARBA" id="ARBA00044525"/>
    </source>
</evidence>
<feature type="transmembrane region" description="Helical" evidence="9">
    <location>
        <begin position="42"/>
        <end position="60"/>
    </location>
</feature>
<dbReference type="GO" id="GO:0016020">
    <property type="term" value="C:membrane"/>
    <property type="evidence" value="ECO:0007669"/>
    <property type="project" value="UniProtKB-SubCell"/>
</dbReference>
<accession>A0A7J7JPS5</accession>
<dbReference type="OrthoDB" id="10016951at2759"/>
<dbReference type="InterPro" id="IPR037661">
    <property type="entry name" value="TMEM196"/>
</dbReference>
<keyword evidence="4 9" id="KW-0812">Transmembrane</keyword>
<dbReference type="PANTHER" id="PTHR28681:SF1">
    <property type="entry name" value="TRANSMEMBRANE PROTEIN 196"/>
    <property type="match status" value="1"/>
</dbReference>
<dbReference type="EMBL" id="VXIV02001960">
    <property type="protein sequence ID" value="KAF6028340.1"/>
    <property type="molecule type" value="Genomic_DNA"/>
</dbReference>
<feature type="region of interest" description="Disordered" evidence="8">
    <location>
        <begin position="171"/>
        <end position="204"/>
    </location>
</feature>
<proteinExistence type="predicted"/>
<dbReference type="Proteomes" id="UP000593567">
    <property type="component" value="Unassembled WGS sequence"/>
</dbReference>
<evidence type="ECO:0000256" key="6">
    <source>
        <dbReference type="ARBA" id="ARBA00023136"/>
    </source>
</evidence>
<protein>
    <recommendedName>
        <fullName evidence="7">Transmembrane protein 196</fullName>
    </recommendedName>
</protein>
<keyword evidence="6 9" id="KW-0472">Membrane</keyword>
<feature type="transmembrane region" description="Helical" evidence="9">
    <location>
        <begin position="67"/>
        <end position="89"/>
    </location>
</feature>
<evidence type="ECO:0000256" key="4">
    <source>
        <dbReference type="ARBA" id="ARBA00022692"/>
    </source>
</evidence>
<evidence type="ECO:0000256" key="2">
    <source>
        <dbReference type="ARBA" id="ARBA00004496"/>
    </source>
</evidence>
<evidence type="ECO:0000256" key="1">
    <source>
        <dbReference type="ARBA" id="ARBA00004141"/>
    </source>
</evidence>
<sequence>MWKILVPVYILSACHGITAVLSICLGIASSLTADVWMAHRVSPIWSGGFFLLTAASGLICAQKKTVYLIMVFAAFSAVSMVVGVVNIQLLKMGLVNHMLDGDTLRKEKYDDMVIIAIATAGAEILVCIISGLLSIRVAHKARKELYQKNEGTFSITVHGEKDIIIHPTKMQPESRESLTRSHKRVESLQTVSPEPGFSETDCLHDEAANSIPTTAV</sequence>
<dbReference type="GO" id="GO:0005737">
    <property type="term" value="C:cytoplasm"/>
    <property type="evidence" value="ECO:0007669"/>
    <property type="project" value="UniProtKB-SubCell"/>
</dbReference>
<gene>
    <name evidence="10" type="ORF">EB796_013340</name>
</gene>
<name>A0A7J7JPS5_BUGNE</name>
<evidence type="ECO:0000256" key="3">
    <source>
        <dbReference type="ARBA" id="ARBA00022490"/>
    </source>
</evidence>
<evidence type="ECO:0000256" key="5">
    <source>
        <dbReference type="ARBA" id="ARBA00022989"/>
    </source>
</evidence>
<organism evidence="10 11">
    <name type="scientific">Bugula neritina</name>
    <name type="common">Brown bryozoan</name>
    <name type="synonym">Sertularia neritina</name>
    <dbReference type="NCBI Taxonomy" id="10212"/>
    <lineage>
        <taxon>Eukaryota</taxon>
        <taxon>Metazoa</taxon>
        <taxon>Spiralia</taxon>
        <taxon>Lophotrochozoa</taxon>
        <taxon>Bryozoa</taxon>
        <taxon>Gymnolaemata</taxon>
        <taxon>Cheilostomatida</taxon>
        <taxon>Flustrina</taxon>
        <taxon>Buguloidea</taxon>
        <taxon>Bugulidae</taxon>
        <taxon>Bugula</taxon>
    </lineage>
</organism>
<dbReference type="AlphaFoldDB" id="A0A7J7JPS5"/>
<dbReference type="PANTHER" id="PTHR28681">
    <property type="entry name" value="TRANSMEMBRANE PROTEIN 196"/>
    <property type="match status" value="1"/>
</dbReference>
<keyword evidence="5 9" id="KW-1133">Transmembrane helix</keyword>
<evidence type="ECO:0000256" key="9">
    <source>
        <dbReference type="SAM" id="Phobius"/>
    </source>
</evidence>
<keyword evidence="3" id="KW-0963">Cytoplasm</keyword>
<comment type="caution">
    <text evidence="10">The sequence shown here is derived from an EMBL/GenBank/DDBJ whole genome shotgun (WGS) entry which is preliminary data.</text>
</comment>
<feature type="transmembrane region" description="Helical" evidence="9">
    <location>
        <begin position="112"/>
        <end position="135"/>
    </location>
</feature>
<reference evidence="10" key="1">
    <citation type="submission" date="2020-06" db="EMBL/GenBank/DDBJ databases">
        <title>Draft genome of Bugula neritina, a colonial animal packing powerful symbionts and potential medicines.</title>
        <authorList>
            <person name="Rayko M."/>
        </authorList>
    </citation>
    <scope>NUCLEOTIDE SEQUENCE [LARGE SCALE GENOMIC DNA]</scope>
    <source>
        <strain evidence="10">Kwan_BN1</strain>
    </source>
</reference>
<evidence type="ECO:0000313" key="11">
    <source>
        <dbReference type="Proteomes" id="UP000593567"/>
    </source>
</evidence>
<evidence type="ECO:0000256" key="8">
    <source>
        <dbReference type="SAM" id="MobiDB-lite"/>
    </source>
</evidence>